<dbReference type="AlphaFoldDB" id="A0A4V0NE29"/>
<accession>A0A4V0NE29</accession>
<evidence type="ECO:0000313" key="4">
    <source>
        <dbReference type="EMBL" id="AUX24732.1"/>
    </source>
</evidence>
<dbReference type="Gene3D" id="3.30.1330.60">
    <property type="entry name" value="OmpA-like domain"/>
    <property type="match status" value="1"/>
</dbReference>
<evidence type="ECO:0000256" key="1">
    <source>
        <dbReference type="PROSITE-ProRule" id="PRU00473"/>
    </source>
</evidence>
<feature type="transmembrane region" description="Helical" evidence="2">
    <location>
        <begin position="290"/>
        <end position="310"/>
    </location>
</feature>
<dbReference type="OrthoDB" id="9805566at2"/>
<dbReference type="InterPro" id="IPR050330">
    <property type="entry name" value="Bact_OuterMem_StrucFunc"/>
</dbReference>
<evidence type="ECO:0000259" key="3">
    <source>
        <dbReference type="PROSITE" id="PS51123"/>
    </source>
</evidence>
<dbReference type="PANTHER" id="PTHR30329">
    <property type="entry name" value="STATOR ELEMENT OF FLAGELLAR MOTOR COMPLEX"/>
    <property type="match status" value="1"/>
</dbReference>
<dbReference type="InterPro" id="IPR036737">
    <property type="entry name" value="OmpA-like_sf"/>
</dbReference>
<keyword evidence="2" id="KW-0812">Transmembrane</keyword>
<dbReference type="PROSITE" id="PS51123">
    <property type="entry name" value="OMPA_2"/>
    <property type="match status" value="1"/>
</dbReference>
<feature type="domain" description="OmpA-like" evidence="3">
    <location>
        <begin position="452"/>
        <end position="568"/>
    </location>
</feature>
<gene>
    <name evidence="4" type="primary">spr</name>
    <name evidence="4" type="ORF">SOCEGT47_052710</name>
</gene>
<dbReference type="RefSeq" id="WP_129351200.1">
    <property type="nucleotide sequence ID" value="NZ_CP012670.1"/>
</dbReference>
<keyword evidence="1 2" id="KW-0472">Membrane</keyword>
<dbReference type="SUPFAM" id="SSF103088">
    <property type="entry name" value="OmpA-like"/>
    <property type="match status" value="1"/>
</dbReference>
<organism evidence="4 5">
    <name type="scientific">Sorangium cellulosum</name>
    <name type="common">Polyangium cellulosum</name>
    <dbReference type="NCBI Taxonomy" id="56"/>
    <lineage>
        <taxon>Bacteria</taxon>
        <taxon>Pseudomonadati</taxon>
        <taxon>Myxococcota</taxon>
        <taxon>Polyangia</taxon>
        <taxon>Polyangiales</taxon>
        <taxon>Polyangiaceae</taxon>
        <taxon>Sorangium</taxon>
    </lineage>
</organism>
<dbReference type="GO" id="GO:0016020">
    <property type="term" value="C:membrane"/>
    <property type="evidence" value="ECO:0007669"/>
    <property type="project" value="UniProtKB-UniRule"/>
</dbReference>
<name>A0A4V0NE29_SORCE</name>
<keyword evidence="2" id="KW-1133">Transmembrane helix</keyword>
<evidence type="ECO:0000256" key="2">
    <source>
        <dbReference type="SAM" id="Phobius"/>
    </source>
</evidence>
<dbReference type="EMBL" id="CP012670">
    <property type="protein sequence ID" value="AUX24732.1"/>
    <property type="molecule type" value="Genomic_DNA"/>
</dbReference>
<protein>
    <submittedName>
        <fullName evidence="4">Membrane protein</fullName>
    </submittedName>
</protein>
<dbReference type="InterPro" id="IPR006665">
    <property type="entry name" value="OmpA-like"/>
</dbReference>
<sequence length="568" mass="61688">MGQPRARRAAPPPSKTLEDLRPLLVGPEQRRIRRLEERLDQHMTGMVADVLPEAVIESRKQGEALSWAMEPLLSSAIHESVRRDPAAFADAISPAMGPALRRSVACILRTMIERLNQALEQSLSPRSVRWRLEAWRTGRPFAEVVLLRTMVYRTEQLFLVHRGTGIVLEHLSAEDIPVRDPDQISAMLAAIDAFAHDAFRAEARLEQFRAGDLTGWVEQGPMALLVAIVRGVAPQEYEIHLCETLEHVHLLYGRELADFRGDPAPFSGSRDLLARCLRQQRKEAARRGRAARAAAVLAVVGLATALGVWAHASRRDQRRLAEAVEALRSEPGIVVISAERRAGEAVLTGLRDPLAADPRAVIERGGLARSAVTLRFEPFYSVAPQIVARRVERALRPPPGVSLARRGGTLVASGVAPERWIERARVAAALLPGVEALDDGRLHAEESIARARAAASAIEQAELLFDRGAAEVAAGQRARVAEVAAAARQLFARAPEAGMAAEIRVIGHADPVGTEALNRALSLARAERVAAELVALGVPADRLRPIGAGVRRARSVTFAVDLRAAEAD</sequence>
<proteinExistence type="predicted"/>
<dbReference type="PANTHER" id="PTHR30329:SF21">
    <property type="entry name" value="LIPOPROTEIN YIAD-RELATED"/>
    <property type="match status" value="1"/>
</dbReference>
<dbReference type="Pfam" id="PF00691">
    <property type="entry name" value="OmpA"/>
    <property type="match status" value="1"/>
</dbReference>
<evidence type="ECO:0000313" key="5">
    <source>
        <dbReference type="Proteomes" id="UP000295781"/>
    </source>
</evidence>
<dbReference type="Proteomes" id="UP000295781">
    <property type="component" value="Chromosome"/>
</dbReference>
<reference evidence="4 5" key="1">
    <citation type="submission" date="2015-09" db="EMBL/GenBank/DDBJ databases">
        <title>Sorangium comparison.</title>
        <authorList>
            <person name="Zaburannyi N."/>
            <person name="Bunk B."/>
            <person name="Overmann J."/>
            <person name="Mueller R."/>
        </authorList>
    </citation>
    <scope>NUCLEOTIDE SEQUENCE [LARGE SCALE GENOMIC DNA]</scope>
    <source>
        <strain evidence="4 5">So ceGT47</strain>
    </source>
</reference>